<dbReference type="PANTHER" id="PTHR28037">
    <property type="entry name" value="ALCOHOL O-ACETYLTRANSFERASE 1-RELATED"/>
    <property type="match status" value="1"/>
</dbReference>
<dbReference type="OrthoDB" id="232867at2"/>
<dbReference type="Proteomes" id="UP000318017">
    <property type="component" value="Chromosome"/>
</dbReference>
<protein>
    <submittedName>
        <fullName evidence="1">Acyltransferase PapA5</fullName>
    </submittedName>
</protein>
<dbReference type="InterPro" id="IPR023213">
    <property type="entry name" value="CAT-like_dom_sf"/>
</dbReference>
<gene>
    <name evidence="1" type="ORF">Q31a_09810</name>
</gene>
<dbReference type="RefSeq" id="WP_145074606.1">
    <property type="nucleotide sequence ID" value="NZ_CP036298.1"/>
</dbReference>
<dbReference type="InterPro" id="IPR052058">
    <property type="entry name" value="Alcohol_O-acetyltransferase"/>
</dbReference>
<dbReference type="SUPFAM" id="SSF52777">
    <property type="entry name" value="CoA-dependent acyltransferases"/>
    <property type="match status" value="1"/>
</dbReference>
<evidence type="ECO:0000313" key="2">
    <source>
        <dbReference type="Proteomes" id="UP000318017"/>
    </source>
</evidence>
<name>A0A518G2C3_9BACT</name>
<dbReference type="Gene3D" id="3.30.559.30">
    <property type="entry name" value="Nonribosomal peptide synthetase, condensation domain"/>
    <property type="match status" value="1"/>
</dbReference>
<dbReference type="KEGG" id="ahel:Q31a_09810"/>
<keyword evidence="1" id="KW-0012">Acyltransferase</keyword>
<dbReference type="GO" id="GO:0016746">
    <property type="term" value="F:acyltransferase activity"/>
    <property type="evidence" value="ECO:0007669"/>
    <property type="project" value="UniProtKB-KW"/>
</dbReference>
<dbReference type="Gene3D" id="3.30.559.10">
    <property type="entry name" value="Chloramphenicol acetyltransferase-like domain"/>
    <property type="match status" value="1"/>
</dbReference>
<keyword evidence="2" id="KW-1185">Reference proteome</keyword>
<reference evidence="1 2" key="1">
    <citation type="submission" date="2019-02" db="EMBL/GenBank/DDBJ databases">
        <title>Deep-cultivation of Planctomycetes and their phenomic and genomic characterization uncovers novel biology.</title>
        <authorList>
            <person name="Wiegand S."/>
            <person name="Jogler M."/>
            <person name="Boedeker C."/>
            <person name="Pinto D."/>
            <person name="Vollmers J."/>
            <person name="Rivas-Marin E."/>
            <person name="Kohn T."/>
            <person name="Peeters S.H."/>
            <person name="Heuer A."/>
            <person name="Rast P."/>
            <person name="Oberbeckmann S."/>
            <person name="Bunk B."/>
            <person name="Jeske O."/>
            <person name="Meyerdierks A."/>
            <person name="Storesund J.E."/>
            <person name="Kallscheuer N."/>
            <person name="Luecker S."/>
            <person name="Lage O.M."/>
            <person name="Pohl T."/>
            <person name="Merkel B.J."/>
            <person name="Hornburger P."/>
            <person name="Mueller R.-W."/>
            <person name="Bruemmer F."/>
            <person name="Labrenz M."/>
            <person name="Spormann A.M."/>
            <person name="Op den Camp H."/>
            <person name="Overmann J."/>
            <person name="Amann R."/>
            <person name="Jetten M.S.M."/>
            <person name="Mascher T."/>
            <person name="Medema M.H."/>
            <person name="Devos D.P."/>
            <person name="Kaster A.-K."/>
            <person name="Ovreas L."/>
            <person name="Rohde M."/>
            <person name="Galperin M.Y."/>
            <person name="Jogler C."/>
        </authorList>
    </citation>
    <scope>NUCLEOTIDE SEQUENCE [LARGE SCALE GENOMIC DNA]</scope>
    <source>
        <strain evidence="1 2">Q31a</strain>
    </source>
</reference>
<accession>A0A518G2C3</accession>
<dbReference type="PANTHER" id="PTHR28037:SF1">
    <property type="entry name" value="ALCOHOL O-ACETYLTRANSFERASE 1-RELATED"/>
    <property type="match status" value="1"/>
</dbReference>
<evidence type="ECO:0000313" key="1">
    <source>
        <dbReference type="EMBL" id="QDV22695.1"/>
    </source>
</evidence>
<dbReference type="EMBL" id="CP036298">
    <property type="protein sequence ID" value="QDV22695.1"/>
    <property type="molecule type" value="Genomic_DNA"/>
</dbReference>
<proteinExistence type="predicted"/>
<organism evidence="1 2">
    <name type="scientific">Aureliella helgolandensis</name>
    <dbReference type="NCBI Taxonomy" id="2527968"/>
    <lineage>
        <taxon>Bacteria</taxon>
        <taxon>Pseudomonadati</taxon>
        <taxon>Planctomycetota</taxon>
        <taxon>Planctomycetia</taxon>
        <taxon>Pirellulales</taxon>
        <taxon>Pirellulaceae</taxon>
        <taxon>Aureliella</taxon>
    </lineage>
</organism>
<dbReference type="AlphaFoldDB" id="A0A518G2C3"/>
<sequence>MPGKLTSFEELMLCQHTTGFPCEFFIRLRFQGHLFPERFEQAVLDAASRHPLLAAGIVFRSNRPYWSSHAQLRSSVVWCEGEDSNAARAMPALDISRQGFAIWVQRDQGCSDVWLQMHHACCDGLGGYQFVRDILLLYAHGAASLADATREAVPALPRVDAKLLSRRGGFNMSSWEFLRMLPRQLVGVLGVREYLSRRPLPLLPHRPAALESVRDVYPTVLSNQFTLPVSQRLGRLAHSESATSNELLCTVLFAALDAWRTRRGIQQEREWLRMMVPMNMRNQRDAAMPAANVVSAVFLDRRGVDIADTKGLLASLHRQMETIKNNRLGCTFLFSLAARRYAPGGIPQALQGERCHATSVFSNVGRVLTDIDLPETEDGLQCGDVLLKSTELVPPLTPQTCVAFGATWFANRLAITLHYDPRPIDRESAEELMQDVVRRVVVAAERGEF</sequence>
<keyword evidence="1" id="KW-0808">Transferase</keyword>